<dbReference type="OrthoDB" id="6359065at2759"/>
<evidence type="ECO:0000256" key="9">
    <source>
        <dbReference type="ARBA" id="ARBA00023172"/>
    </source>
</evidence>
<reference evidence="15" key="2">
    <citation type="submission" date="2022-10" db="EMBL/GenBank/DDBJ databases">
        <authorList>
            <consortium name="ENA_rothamsted_submissions"/>
            <consortium name="culmorum"/>
            <person name="King R."/>
        </authorList>
    </citation>
    <scope>NUCLEOTIDE SEQUENCE</scope>
</reference>
<keyword evidence="10" id="KW-0234">DNA repair</keyword>
<protein>
    <recommendedName>
        <fullName evidence="17">Structural maintenance of chromosomes protein 6</fullName>
    </recommendedName>
</protein>
<keyword evidence="5" id="KW-0547">Nucleotide-binding</keyword>
<dbReference type="PANTHER" id="PTHR19306:SF6">
    <property type="entry name" value="STRUCTURAL MAINTENANCE OF CHROMOSOMES PROTEIN 6"/>
    <property type="match status" value="1"/>
</dbReference>
<dbReference type="GO" id="GO:0051276">
    <property type="term" value="P:chromosome organization"/>
    <property type="evidence" value="ECO:0007669"/>
    <property type="project" value="InterPro"/>
</dbReference>
<feature type="domain" description="Rad50/SbcC-type AAA" evidence="14">
    <location>
        <begin position="62"/>
        <end position="291"/>
    </location>
</feature>
<dbReference type="Gene3D" id="1.10.287.1490">
    <property type="match status" value="1"/>
</dbReference>
<dbReference type="GO" id="GO:0005634">
    <property type="term" value="C:nucleus"/>
    <property type="evidence" value="ECO:0007669"/>
    <property type="project" value="UniProtKB-SubCell"/>
</dbReference>
<keyword evidence="11" id="KW-0539">Nucleus</keyword>
<dbReference type="SUPFAM" id="SSF75553">
    <property type="entry name" value="Smc hinge domain"/>
    <property type="match status" value="1"/>
</dbReference>
<accession>A0A9P0NKU1</accession>
<keyword evidence="9" id="KW-0233">DNA recombination</keyword>
<evidence type="ECO:0000313" key="15">
    <source>
        <dbReference type="EMBL" id="CAH1730341.1"/>
    </source>
</evidence>
<keyword evidence="16" id="KW-1185">Reference proteome</keyword>
<evidence type="ECO:0000256" key="1">
    <source>
        <dbReference type="ARBA" id="ARBA00004123"/>
    </source>
</evidence>
<dbReference type="InterPro" id="IPR010935">
    <property type="entry name" value="SMC_hinge"/>
</dbReference>
<dbReference type="PANTHER" id="PTHR19306">
    <property type="entry name" value="STRUCTURAL MAINTENANCE OF CHROMOSOMES 5,6 SMC5, SMC6"/>
    <property type="match status" value="1"/>
</dbReference>
<keyword evidence="7" id="KW-0067">ATP-binding</keyword>
<dbReference type="GO" id="GO:0003684">
    <property type="term" value="F:damaged DNA binding"/>
    <property type="evidence" value="ECO:0007669"/>
    <property type="project" value="TreeGrafter"/>
</dbReference>
<evidence type="ECO:0000313" key="16">
    <source>
        <dbReference type="Proteomes" id="UP001153620"/>
    </source>
</evidence>
<dbReference type="GO" id="GO:0030915">
    <property type="term" value="C:Smc5-Smc6 complex"/>
    <property type="evidence" value="ECO:0007669"/>
    <property type="project" value="TreeGrafter"/>
</dbReference>
<sequence>MRSGSFLQDPLDIILQYNLIQFNLQENLVQNTRNALQNYRTVKLRDLENKIHANLRSGKIKKIYLQNFMCHANFEVDLNKCINIIVGLNGSGKSAILTAIAIGLGGKASSTARSTSLKELVKRGEPSATIEITLANDGLDAYEHDVYGDEIIIVRTINANSGASAYKIKSQNGKTISTTRQDLLKMSLCLNIQVENPVLILNQDAARSFLKECDPKKLYQFFIKATQIEAIIEKLNGCFVTAVSSKNQLANVETAMKRYEVDIEAIRQKISRLSSVRSLKEKIEEYKNETEWIRVKLIEQELATSNTNLATKREEVRKISDLINNKEKYEKENRLKIRELGTTFQQLQFESENNNVRHETARKDYETERNKLSGFENIHKSYIDKLATRVMPNIQLLENDIAEHENNPSNVENLRLENEAQIENVEKKISENAAVLSNYKRDFQMFMQTSHDEKENVEELRAHMQREQTKIIQNDQQIHQLENAGKDTLSVYGASAGRLLKEIESMYKQRKFTQLPKAFLGRYIEVPDRKYRQAVETILRNYLTSFIVNCDKDRLVLAEVLKKYNDLQKIQIITTEFVNKVYDVKRGMVNLQSPGAVLFNVIKVSDPVVMNCLIDQCRIERIVLVENTESAIHLTNDERSVPKNLNRVVLLKPLSDYYPAPNYRSYSIREQPLRYIQTNFTEVIKDLKRKKEALEGKYEMIRNQVRVVNAKVQEFDKYANEKKRQMFELQNKEKQYYRELQELKAVEFPDNPDIDFLRTQLEEEKKRKAAFEKKIEESKEKLFQFRAVVDNFRQTMEETLKLYRESRENMQKVQQENDKLQKSLNSMKNEIETKGRQIKNLQEDEKAIDQKVKELENQVRAMTGRIKGKRVDSHRTEDELEKAIKITEKRIQGIESTNENIEDVEHLLDSKMQLLENTRNIHRALDNVLKKLTSLRESRYMYVRKLRQHMSLRMKHKFHQLMQLRNYSAEIEIDHKEQKLQLKIIPRDGEVEGAVSNTKALSGGERSYSTVSFLLSLWSCVDHPFYFLDEYDVFSDEYNRHMMTKLLLNEAEKKKDKQFGFLTPQEFSNVSATDSVTIHKLQDPERHNS</sequence>
<dbReference type="EMBL" id="OU895879">
    <property type="protein sequence ID" value="CAH1730341.1"/>
    <property type="molecule type" value="Genomic_DNA"/>
</dbReference>
<dbReference type="InterPro" id="IPR027417">
    <property type="entry name" value="P-loop_NTPase"/>
</dbReference>
<evidence type="ECO:0000256" key="7">
    <source>
        <dbReference type="ARBA" id="ARBA00022840"/>
    </source>
</evidence>
<feature type="domain" description="SMC hinge" evidence="13">
    <location>
        <begin position="520"/>
        <end position="634"/>
    </location>
</feature>
<feature type="coiled-coil region" evidence="12">
    <location>
        <begin position="249"/>
        <end position="339"/>
    </location>
</feature>
<dbReference type="GO" id="GO:0000724">
    <property type="term" value="P:double-strand break repair via homologous recombination"/>
    <property type="evidence" value="ECO:0007669"/>
    <property type="project" value="TreeGrafter"/>
</dbReference>
<name>A0A9P0NKU1_9DIPT</name>
<dbReference type="Pfam" id="PF06470">
    <property type="entry name" value="SMC_hinge"/>
    <property type="match status" value="1"/>
</dbReference>
<dbReference type="AlphaFoldDB" id="A0A9P0NKU1"/>
<comment type="similarity">
    <text evidence="3">Belongs to the SMC family. SMC6 subfamily.</text>
</comment>
<dbReference type="InterPro" id="IPR036277">
    <property type="entry name" value="SMC_hinge_sf"/>
</dbReference>
<feature type="coiled-coil region" evidence="12">
    <location>
        <begin position="677"/>
        <end position="904"/>
    </location>
</feature>
<comment type="subcellular location">
    <subcellularLocation>
        <location evidence="2">Chromosome</location>
    </subcellularLocation>
    <subcellularLocation>
        <location evidence="1">Nucleus</location>
    </subcellularLocation>
</comment>
<keyword evidence="8 12" id="KW-0175">Coiled coil</keyword>
<dbReference type="GO" id="GO:0035861">
    <property type="term" value="C:site of double-strand break"/>
    <property type="evidence" value="ECO:0007669"/>
    <property type="project" value="TreeGrafter"/>
</dbReference>
<evidence type="ECO:0000256" key="8">
    <source>
        <dbReference type="ARBA" id="ARBA00023054"/>
    </source>
</evidence>
<dbReference type="GO" id="GO:0016887">
    <property type="term" value="F:ATP hydrolysis activity"/>
    <property type="evidence" value="ECO:0007669"/>
    <property type="project" value="InterPro"/>
</dbReference>
<evidence type="ECO:0000256" key="10">
    <source>
        <dbReference type="ARBA" id="ARBA00023204"/>
    </source>
</evidence>
<feature type="coiled-coil region" evidence="12">
    <location>
        <begin position="411"/>
        <end position="484"/>
    </location>
</feature>
<dbReference type="GO" id="GO:0005524">
    <property type="term" value="F:ATP binding"/>
    <property type="evidence" value="ECO:0007669"/>
    <property type="project" value="UniProtKB-KW"/>
</dbReference>
<keyword evidence="6" id="KW-0227">DNA damage</keyword>
<organism evidence="15 16">
    <name type="scientific">Chironomus riparius</name>
    <dbReference type="NCBI Taxonomy" id="315576"/>
    <lineage>
        <taxon>Eukaryota</taxon>
        <taxon>Metazoa</taxon>
        <taxon>Ecdysozoa</taxon>
        <taxon>Arthropoda</taxon>
        <taxon>Hexapoda</taxon>
        <taxon>Insecta</taxon>
        <taxon>Pterygota</taxon>
        <taxon>Neoptera</taxon>
        <taxon>Endopterygota</taxon>
        <taxon>Diptera</taxon>
        <taxon>Nematocera</taxon>
        <taxon>Chironomoidea</taxon>
        <taxon>Chironomidae</taxon>
        <taxon>Chironominae</taxon>
        <taxon>Chironomus</taxon>
    </lineage>
</organism>
<evidence type="ECO:0000256" key="3">
    <source>
        <dbReference type="ARBA" id="ARBA00006793"/>
    </source>
</evidence>
<gene>
    <name evidence="15" type="ORF">CHIRRI_LOCUS12370</name>
</gene>
<dbReference type="Proteomes" id="UP001153620">
    <property type="component" value="Chromosome 3"/>
</dbReference>
<evidence type="ECO:0000256" key="6">
    <source>
        <dbReference type="ARBA" id="ARBA00022763"/>
    </source>
</evidence>
<evidence type="ECO:0000259" key="14">
    <source>
        <dbReference type="Pfam" id="PF13476"/>
    </source>
</evidence>
<evidence type="ECO:0000256" key="4">
    <source>
        <dbReference type="ARBA" id="ARBA00022454"/>
    </source>
</evidence>
<dbReference type="GO" id="GO:0003697">
    <property type="term" value="F:single-stranded DNA binding"/>
    <property type="evidence" value="ECO:0007669"/>
    <property type="project" value="TreeGrafter"/>
</dbReference>
<proteinExistence type="inferred from homology"/>
<dbReference type="InterPro" id="IPR038729">
    <property type="entry name" value="Rad50/SbcC_AAA"/>
</dbReference>
<evidence type="ECO:0000256" key="2">
    <source>
        <dbReference type="ARBA" id="ARBA00004286"/>
    </source>
</evidence>
<evidence type="ECO:0000256" key="11">
    <source>
        <dbReference type="ARBA" id="ARBA00023242"/>
    </source>
</evidence>
<dbReference type="Pfam" id="PF13476">
    <property type="entry name" value="AAA_23"/>
    <property type="match status" value="1"/>
</dbReference>
<dbReference type="SUPFAM" id="SSF52540">
    <property type="entry name" value="P-loop containing nucleoside triphosphate hydrolases"/>
    <property type="match status" value="2"/>
</dbReference>
<evidence type="ECO:0000259" key="13">
    <source>
        <dbReference type="Pfam" id="PF06470"/>
    </source>
</evidence>
<evidence type="ECO:0000256" key="5">
    <source>
        <dbReference type="ARBA" id="ARBA00022741"/>
    </source>
</evidence>
<reference evidence="15" key="1">
    <citation type="submission" date="2022-01" db="EMBL/GenBank/DDBJ databases">
        <authorList>
            <person name="King R."/>
        </authorList>
    </citation>
    <scope>NUCLEOTIDE SEQUENCE</scope>
</reference>
<dbReference type="Gene3D" id="3.40.50.300">
    <property type="entry name" value="P-loop containing nucleotide triphosphate hydrolases"/>
    <property type="match status" value="2"/>
</dbReference>
<evidence type="ECO:0000256" key="12">
    <source>
        <dbReference type="SAM" id="Coils"/>
    </source>
</evidence>
<evidence type="ECO:0008006" key="17">
    <source>
        <dbReference type="Google" id="ProtNLM"/>
    </source>
</evidence>
<keyword evidence="4" id="KW-0158">Chromosome</keyword>